<dbReference type="PANTHER" id="PTHR30469">
    <property type="entry name" value="MULTIDRUG RESISTANCE PROTEIN MDTA"/>
    <property type="match status" value="1"/>
</dbReference>
<organism evidence="3 4">
    <name type="scientific">Paenibacillus xylanivorans</name>
    <dbReference type="NCBI Taxonomy" id="1705561"/>
    <lineage>
        <taxon>Bacteria</taxon>
        <taxon>Bacillati</taxon>
        <taxon>Bacillota</taxon>
        <taxon>Bacilli</taxon>
        <taxon>Bacillales</taxon>
        <taxon>Paenibacillaceae</taxon>
        <taxon>Paenibacillus</taxon>
    </lineage>
</organism>
<comment type="caution">
    <text evidence="3">The sequence shown here is derived from an EMBL/GenBank/DDBJ whole genome shotgun (WGS) entry which is preliminary data.</text>
</comment>
<evidence type="ECO:0000313" key="3">
    <source>
        <dbReference type="EMBL" id="KOY18080.1"/>
    </source>
</evidence>
<dbReference type="Gene3D" id="2.40.50.100">
    <property type="match status" value="1"/>
</dbReference>
<dbReference type="RefSeq" id="WP_053779296.1">
    <property type="nucleotide sequence ID" value="NZ_LITU01000023.1"/>
</dbReference>
<dbReference type="OrthoDB" id="1634554at2"/>
<accession>A0A0M9BS69</accession>
<evidence type="ECO:0000313" key="4">
    <source>
        <dbReference type="Proteomes" id="UP000037688"/>
    </source>
</evidence>
<dbReference type="SUPFAM" id="SSF51230">
    <property type="entry name" value="Single hybrid motif"/>
    <property type="match status" value="1"/>
</dbReference>
<dbReference type="AlphaFoldDB" id="A0A0M9BS69"/>
<dbReference type="InterPro" id="IPR011053">
    <property type="entry name" value="Single_hybrid_motif"/>
</dbReference>
<dbReference type="GO" id="GO:0015562">
    <property type="term" value="F:efflux transmembrane transporter activity"/>
    <property type="evidence" value="ECO:0007669"/>
    <property type="project" value="TreeGrafter"/>
</dbReference>
<dbReference type="Pfam" id="PF00364">
    <property type="entry name" value="Biotin_lipoyl"/>
    <property type="match status" value="1"/>
</dbReference>
<dbReference type="Gene3D" id="2.40.30.170">
    <property type="match status" value="1"/>
</dbReference>
<proteinExistence type="predicted"/>
<dbReference type="EMBL" id="LITU01000023">
    <property type="protein sequence ID" value="KOY18080.1"/>
    <property type="molecule type" value="Genomic_DNA"/>
</dbReference>
<reference evidence="3 4" key="1">
    <citation type="submission" date="2015-08" db="EMBL/GenBank/DDBJ databases">
        <title>Draft genome sequence of cellulolytic and xylanolytic Paenibacillus sp. A59, isolated from a decaying forest soil from Patagonia, Argentina.</title>
        <authorList>
            <person name="Ghio S."/>
            <person name="Caceres A.M."/>
            <person name="Talia P."/>
            <person name="Grasso D."/>
            <person name="Campos E."/>
        </authorList>
    </citation>
    <scope>NUCLEOTIDE SEQUENCE [LARGE SCALE GENOMIC DNA]</scope>
    <source>
        <strain evidence="3 4">A59</strain>
    </source>
</reference>
<keyword evidence="1" id="KW-0812">Transmembrane</keyword>
<protein>
    <recommendedName>
        <fullName evidence="2">Lipoyl-binding domain-containing protein</fullName>
    </recommendedName>
</protein>
<feature type="domain" description="Lipoyl-binding" evidence="2">
    <location>
        <begin position="55"/>
        <end position="115"/>
    </location>
</feature>
<dbReference type="InterPro" id="IPR000089">
    <property type="entry name" value="Biotin_lipoyl"/>
</dbReference>
<evidence type="ECO:0000259" key="2">
    <source>
        <dbReference type="Pfam" id="PF00364"/>
    </source>
</evidence>
<name>A0A0M9BS69_9BACL</name>
<sequence length="210" mass="22646">MKIKAGFYIGIAIALIVGGALLAVKGKDAVSQAESRKQGMLEAEQTTVIYQNSPGAIVEVGASAGNSVKEGEVLFKVKSAEEGDVDVLASYDGLVDRVTIKQGDQVQPGVPLAILQKNTYYTDLYIQESEIQKLEMNQSIDVHFPYLDQPTQVTGVVTSISSAPQFASLRMSREKGQADLSMFLVRISMDSNVDLLPGMTAEVKLDEITD</sequence>
<gene>
    <name evidence="3" type="ORF">AMS66_02550</name>
</gene>
<feature type="transmembrane region" description="Helical" evidence="1">
    <location>
        <begin position="6"/>
        <end position="24"/>
    </location>
</feature>
<evidence type="ECO:0000256" key="1">
    <source>
        <dbReference type="SAM" id="Phobius"/>
    </source>
</evidence>
<keyword evidence="4" id="KW-1185">Reference proteome</keyword>
<keyword evidence="1" id="KW-0472">Membrane</keyword>
<dbReference type="PATRIC" id="fig|1705561.3.peg.6818"/>
<dbReference type="GO" id="GO:1990281">
    <property type="term" value="C:efflux pump complex"/>
    <property type="evidence" value="ECO:0007669"/>
    <property type="project" value="TreeGrafter"/>
</dbReference>
<keyword evidence="1" id="KW-1133">Transmembrane helix</keyword>
<dbReference type="Proteomes" id="UP000037688">
    <property type="component" value="Unassembled WGS sequence"/>
</dbReference>